<reference evidence="2 3" key="1">
    <citation type="submission" date="2018-08" db="EMBL/GenBank/DDBJ databases">
        <title>A genome reference for cultivated species of the human gut microbiota.</title>
        <authorList>
            <person name="Zou Y."/>
            <person name="Xue W."/>
            <person name="Luo G."/>
        </authorList>
    </citation>
    <scope>NUCLEOTIDE SEQUENCE [LARGE SCALE GENOMIC DNA]</scope>
    <source>
        <strain evidence="2 3">AF37-2AT</strain>
    </source>
</reference>
<evidence type="ECO:0000313" key="3">
    <source>
        <dbReference type="Proteomes" id="UP000261080"/>
    </source>
</evidence>
<dbReference type="RefSeq" id="WP_024733766.1">
    <property type="nucleotide sequence ID" value="NZ_CALBAT010000026.1"/>
</dbReference>
<dbReference type="PANTHER" id="PTHR33594">
    <property type="entry name" value="SUPERFAMILY HYDROLASE, PUTATIVE (AFU_ORTHOLOGUE AFUA_1G03035)-RELATED"/>
    <property type="match status" value="1"/>
</dbReference>
<evidence type="ECO:0000259" key="1">
    <source>
        <dbReference type="SMART" id="SM00471"/>
    </source>
</evidence>
<accession>A0A3E3K3F8</accession>
<dbReference type="InterPro" id="IPR003607">
    <property type="entry name" value="HD/PDEase_dom"/>
</dbReference>
<dbReference type="EMBL" id="QVLX01000002">
    <property type="protein sequence ID" value="RGE88598.1"/>
    <property type="molecule type" value="Genomic_DNA"/>
</dbReference>
<dbReference type="AlphaFoldDB" id="A0A3E3K3F8"/>
<dbReference type="Pfam" id="PF01966">
    <property type="entry name" value="HD"/>
    <property type="match status" value="1"/>
</dbReference>
<dbReference type="Proteomes" id="UP000261080">
    <property type="component" value="Unassembled WGS sequence"/>
</dbReference>
<dbReference type="InterPro" id="IPR006674">
    <property type="entry name" value="HD_domain"/>
</dbReference>
<evidence type="ECO:0000313" key="2">
    <source>
        <dbReference type="EMBL" id="RGE88598.1"/>
    </source>
</evidence>
<dbReference type="OrthoDB" id="9797344at2"/>
<dbReference type="Gene3D" id="1.10.3210.50">
    <property type="match status" value="1"/>
</dbReference>
<dbReference type="PANTHER" id="PTHR33594:SF1">
    <property type="entry name" value="HD_PDEASE DOMAIN-CONTAINING PROTEIN"/>
    <property type="match status" value="1"/>
</dbReference>
<keyword evidence="3" id="KW-1185">Reference proteome</keyword>
<feature type="domain" description="HD/PDEase" evidence="1">
    <location>
        <begin position="19"/>
        <end position="138"/>
    </location>
</feature>
<dbReference type="SMART" id="SM00471">
    <property type="entry name" value="HDc"/>
    <property type="match status" value="1"/>
</dbReference>
<name>A0A3E3K3F8_9FIRM</name>
<dbReference type="SUPFAM" id="SSF109604">
    <property type="entry name" value="HD-domain/PDEase-like"/>
    <property type="match status" value="1"/>
</dbReference>
<gene>
    <name evidence="2" type="ORF">DW016_03390</name>
</gene>
<protein>
    <submittedName>
        <fullName evidence="2">HD domain-containing protein</fullName>
    </submittedName>
</protein>
<comment type="caution">
    <text evidence="2">The sequence shown here is derived from an EMBL/GenBank/DDBJ whole genome shotgun (WGS) entry which is preliminary data.</text>
</comment>
<proteinExistence type="predicted"/>
<dbReference type="CDD" id="cd00077">
    <property type="entry name" value="HDc"/>
    <property type="match status" value="1"/>
</dbReference>
<sequence length="221" mass="25777">MTKEVFTQLNNILIEYCSESIHDMLHVYRVLSFALDIAQNEKEIVDMDILITATLLHDIAREEERLDPSVCHAKRGAELSEKILGEFSYTSVQISHVQECIRTHRFRGMERPESIEAKILFDADKLDATGCIGIARTLMYKGIIGEPLYSFDMDSLAIDYDSPSFIREYNCKLSKIVQQLYTKRALELWEMRNSHAHKFYEELLFEIQEISVLKNFREKLD</sequence>
<organism evidence="2 3">
    <name type="scientific">Sellimonas intestinalis</name>
    <dbReference type="NCBI Taxonomy" id="1653434"/>
    <lineage>
        <taxon>Bacteria</taxon>
        <taxon>Bacillati</taxon>
        <taxon>Bacillota</taxon>
        <taxon>Clostridia</taxon>
        <taxon>Lachnospirales</taxon>
        <taxon>Lachnospiraceae</taxon>
        <taxon>Sellimonas</taxon>
    </lineage>
</organism>